<dbReference type="HOGENOM" id="CLU_2124856_0_0_1"/>
<evidence type="ECO:0000313" key="2">
    <source>
        <dbReference type="Proteomes" id="UP000026960"/>
    </source>
</evidence>
<sequence>MAAVSWPPRGRRSGLGDGVSCAAGTHLSLAIFLASATTAPPRRTTSLMVAAQEQARVSRSLHPLPLPPTLARWRARWCRRPCSPFLAGHEVGWQIGRRGRQPRRRLHTSAVERI</sequence>
<protein>
    <submittedName>
        <fullName evidence="1">Uncharacterized protein</fullName>
    </submittedName>
</protein>
<keyword evidence="2" id="KW-1185">Reference proteome</keyword>
<organism evidence="1">
    <name type="scientific">Oryza barthii</name>
    <dbReference type="NCBI Taxonomy" id="65489"/>
    <lineage>
        <taxon>Eukaryota</taxon>
        <taxon>Viridiplantae</taxon>
        <taxon>Streptophyta</taxon>
        <taxon>Embryophyta</taxon>
        <taxon>Tracheophyta</taxon>
        <taxon>Spermatophyta</taxon>
        <taxon>Magnoliopsida</taxon>
        <taxon>Liliopsida</taxon>
        <taxon>Poales</taxon>
        <taxon>Poaceae</taxon>
        <taxon>BOP clade</taxon>
        <taxon>Oryzoideae</taxon>
        <taxon>Oryzeae</taxon>
        <taxon>Oryzinae</taxon>
        <taxon>Oryza</taxon>
    </lineage>
</organism>
<dbReference type="Gramene" id="OBART10G03610.3">
    <property type="protein sequence ID" value="OBART10G03610.3"/>
    <property type="gene ID" value="OBART10G03610"/>
</dbReference>
<reference evidence="1" key="2">
    <citation type="submission" date="2015-03" db="UniProtKB">
        <authorList>
            <consortium name="EnsemblPlants"/>
        </authorList>
    </citation>
    <scope>IDENTIFICATION</scope>
</reference>
<dbReference type="Gramene" id="OBART10G03610.1">
    <property type="protein sequence ID" value="OBART10G03610.1"/>
    <property type="gene ID" value="OBART10G03610"/>
</dbReference>
<reference evidence="1" key="1">
    <citation type="journal article" date="2009" name="Rice">
        <title>De Novo Next Generation Sequencing of Plant Genomes.</title>
        <authorList>
            <person name="Rounsley S."/>
            <person name="Marri P.R."/>
            <person name="Yu Y."/>
            <person name="He R."/>
            <person name="Sisneros N."/>
            <person name="Goicoechea J.L."/>
            <person name="Lee S.J."/>
            <person name="Angelova A."/>
            <person name="Kudrna D."/>
            <person name="Luo M."/>
            <person name="Affourtit J."/>
            <person name="Desany B."/>
            <person name="Knight J."/>
            <person name="Niazi F."/>
            <person name="Egholm M."/>
            <person name="Wing R.A."/>
        </authorList>
    </citation>
    <scope>NUCLEOTIDE SEQUENCE [LARGE SCALE GENOMIC DNA]</scope>
    <source>
        <strain evidence="1">IRGC 105608</strain>
    </source>
</reference>
<dbReference type="Gramene" id="OBART10G03610.2">
    <property type="protein sequence ID" value="OBART10G03610.2"/>
    <property type="gene ID" value="OBART10G03610"/>
</dbReference>
<dbReference type="EnsemblPlants" id="OBART10G03610.1">
    <property type="protein sequence ID" value="OBART10G03610.1"/>
    <property type="gene ID" value="OBART10G03610"/>
</dbReference>
<dbReference type="AlphaFoldDB" id="A0A0D3HBK4"/>
<dbReference type="EnsemblPlants" id="OBART10G03610.4">
    <property type="protein sequence ID" value="OBART10G03610.4"/>
    <property type="gene ID" value="OBART10G03610"/>
</dbReference>
<dbReference type="PaxDb" id="65489-OBART10G03610.4"/>
<proteinExistence type="predicted"/>
<accession>A0A0D3HBK4</accession>
<dbReference type="Gramene" id="OBART10G03610.4">
    <property type="protein sequence ID" value="OBART10G03610.4"/>
    <property type="gene ID" value="OBART10G03610"/>
</dbReference>
<evidence type="ECO:0000313" key="1">
    <source>
        <dbReference type="EnsemblPlants" id="OBART10G03610.4"/>
    </source>
</evidence>
<dbReference type="EnsemblPlants" id="OBART10G03610.3">
    <property type="protein sequence ID" value="OBART10G03610.3"/>
    <property type="gene ID" value="OBART10G03610"/>
</dbReference>
<dbReference type="EnsemblPlants" id="OBART10G03610.2">
    <property type="protein sequence ID" value="OBART10G03610.2"/>
    <property type="gene ID" value="OBART10G03610"/>
</dbReference>
<dbReference type="Proteomes" id="UP000026960">
    <property type="component" value="Chromosome 10"/>
</dbReference>
<name>A0A0D3HBK4_9ORYZ</name>